<accession>A0A1B2EIB2</accession>
<gene>
    <name evidence="2" type="ORF">BB934_16230</name>
</gene>
<feature type="domain" description="DUF6894" evidence="1">
    <location>
        <begin position="2"/>
        <end position="69"/>
    </location>
</feature>
<evidence type="ECO:0000313" key="2">
    <source>
        <dbReference type="EMBL" id="ANY79582.1"/>
    </source>
</evidence>
<dbReference type="InterPro" id="IPR054189">
    <property type="entry name" value="DUF6894"/>
</dbReference>
<reference evidence="2" key="1">
    <citation type="submission" date="2016-07" db="EMBL/GenBank/DDBJ databases">
        <title>Microvirga ossetica sp. nov. a new species of rhizobia isolated from root nodules of the legume species Vicia alpestris Steven originated from North Ossetia region in the Caucasus.</title>
        <authorList>
            <person name="Safronova V.I."/>
            <person name="Kuznetsova I.G."/>
            <person name="Sazanova A.L."/>
            <person name="Belimov A."/>
            <person name="Andronov E."/>
            <person name="Osledkin Y.S."/>
            <person name="Onishchuk O.P."/>
            <person name="Kurchak O.N."/>
            <person name="Shaposhnikov A.I."/>
            <person name="Willems A."/>
            <person name="Tikhonovich I.A."/>
        </authorList>
    </citation>
    <scope>NUCLEOTIDE SEQUENCE [LARGE SCALE GENOMIC DNA]</scope>
    <source>
        <strain evidence="2">V5/3M</strain>
    </source>
</reference>
<sequence length="104" mass="12120">MRYHFHCTDGRDLILDRRGRSLRADGDTQRQAEAVARRLMAELLIAADWRRWMVCIHNEFGEQVDIVPFPQTSWADQEWKTISGYSNSARRLILRGGMNDNPVC</sequence>
<dbReference type="RefSeq" id="WP_099510600.1">
    <property type="nucleotide sequence ID" value="NZ_CP016616.1"/>
</dbReference>
<proteinExistence type="predicted"/>
<dbReference type="KEGG" id="moc:BB934_16230"/>
<dbReference type="Pfam" id="PF21834">
    <property type="entry name" value="DUF6894"/>
    <property type="match status" value="1"/>
</dbReference>
<name>A0A1B2EIB2_9HYPH</name>
<dbReference type="EMBL" id="CP016616">
    <property type="protein sequence ID" value="ANY79582.1"/>
    <property type="molecule type" value="Genomic_DNA"/>
</dbReference>
<protein>
    <recommendedName>
        <fullName evidence="1">DUF6894 domain-containing protein</fullName>
    </recommendedName>
</protein>
<dbReference type="AlphaFoldDB" id="A0A1B2EIB2"/>
<organism evidence="2">
    <name type="scientific">Microvirga ossetica</name>
    <dbReference type="NCBI Taxonomy" id="1882682"/>
    <lineage>
        <taxon>Bacteria</taxon>
        <taxon>Pseudomonadati</taxon>
        <taxon>Pseudomonadota</taxon>
        <taxon>Alphaproteobacteria</taxon>
        <taxon>Hyphomicrobiales</taxon>
        <taxon>Methylobacteriaceae</taxon>
        <taxon>Microvirga</taxon>
    </lineage>
</organism>
<evidence type="ECO:0000259" key="1">
    <source>
        <dbReference type="Pfam" id="PF21834"/>
    </source>
</evidence>